<dbReference type="PROSITE" id="PS50850">
    <property type="entry name" value="MFS"/>
    <property type="match status" value="1"/>
</dbReference>
<gene>
    <name evidence="10" type="primary">hsrA</name>
    <name evidence="9" type="ORF">Lbir_1844</name>
    <name evidence="10" type="ORF">NCTC12437_00084</name>
</gene>
<dbReference type="SUPFAM" id="SSF103473">
    <property type="entry name" value="MFS general substrate transporter"/>
    <property type="match status" value="1"/>
</dbReference>
<dbReference type="InterPro" id="IPR004638">
    <property type="entry name" value="EmrB-like"/>
</dbReference>
<reference evidence="10 12" key="2">
    <citation type="submission" date="2018-06" db="EMBL/GenBank/DDBJ databases">
        <authorList>
            <consortium name="Pathogen Informatics"/>
            <person name="Doyle S."/>
        </authorList>
    </citation>
    <scope>NUCLEOTIDE SEQUENCE [LARGE SCALE GENOMIC DNA]</scope>
    <source>
        <strain evidence="10 12">NCTC12437</strain>
    </source>
</reference>
<dbReference type="Proteomes" id="UP000054735">
    <property type="component" value="Unassembled WGS sequence"/>
</dbReference>
<feature type="transmembrane region" description="Helical" evidence="7">
    <location>
        <begin position="194"/>
        <end position="213"/>
    </location>
</feature>
<dbReference type="PRINTS" id="PR01036">
    <property type="entry name" value="TCRTETB"/>
</dbReference>
<feature type="transmembrane region" description="Helical" evidence="7">
    <location>
        <begin position="72"/>
        <end position="91"/>
    </location>
</feature>
<dbReference type="AlphaFoldDB" id="A0A378I6Q9"/>
<keyword evidence="5 7" id="KW-1133">Transmembrane helix</keyword>
<dbReference type="GO" id="GO:0005886">
    <property type="term" value="C:plasma membrane"/>
    <property type="evidence" value="ECO:0007669"/>
    <property type="project" value="UniProtKB-SubCell"/>
</dbReference>
<dbReference type="EMBL" id="UGNW01000001">
    <property type="protein sequence ID" value="STX30331.1"/>
    <property type="molecule type" value="Genomic_DNA"/>
</dbReference>
<dbReference type="PANTHER" id="PTHR42718">
    <property type="entry name" value="MAJOR FACILITATOR SUPERFAMILY MULTIDRUG TRANSPORTER MFSC"/>
    <property type="match status" value="1"/>
</dbReference>
<feature type="transmembrane region" description="Helical" evidence="7">
    <location>
        <begin position="296"/>
        <end position="318"/>
    </location>
</feature>
<feature type="transmembrane region" description="Helical" evidence="7">
    <location>
        <begin position="131"/>
        <end position="154"/>
    </location>
</feature>
<feature type="transmembrane region" description="Helical" evidence="7">
    <location>
        <begin position="427"/>
        <end position="445"/>
    </location>
</feature>
<feature type="transmembrane region" description="Helical" evidence="7">
    <location>
        <begin position="97"/>
        <end position="119"/>
    </location>
</feature>
<proteinExistence type="predicted"/>
<dbReference type="EMBL" id="LNXT01000025">
    <property type="protein sequence ID" value="KTC70261.1"/>
    <property type="molecule type" value="Genomic_DNA"/>
</dbReference>
<evidence type="ECO:0000313" key="10">
    <source>
        <dbReference type="EMBL" id="STX30331.1"/>
    </source>
</evidence>
<protein>
    <submittedName>
        <fullName evidence="10">Multidrug efflux protein</fullName>
    </submittedName>
</protein>
<evidence type="ECO:0000256" key="7">
    <source>
        <dbReference type="SAM" id="Phobius"/>
    </source>
</evidence>
<reference evidence="9 11" key="1">
    <citation type="submission" date="2015-11" db="EMBL/GenBank/DDBJ databases">
        <title>Genomic analysis of 38 Legionella species identifies large and diverse effector repertoires.</title>
        <authorList>
            <person name="Burstein D."/>
            <person name="Amaro F."/>
            <person name="Zusman T."/>
            <person name="Lifshitz Z."/>
            <person name="Cohen O."/>
            <person name="Gilbert J.A."/>
            <person name="Pupko T."/>
            <person name="Shuman H.A."/>
            <person name="Segal G."/>
        </authorList>
    </citation>
    <scope>NUCLEOTIDE SEQUENCE [LARGE SCALE GENOMIC DNA]</scope>
    <source>
        <strain evidence="9 11">CDC#1407-AL-14</strain>
    </source>
</reference>
<feature type="transmembrane region" description="Helical" evidence="7">
    <location>
        <begin position="44"/>
        <end position="65"/>
    </location>
</feature>
<feature type="transmembrane region" description="Helical" evidence="7">
    <location>
        <begin position="219"/>
        <end position="240"/>
    </location>
</feature>
<keyword evidence="2" id="KW-0813">Transport</keyword>
<dbReference type="GO" id="GO:0022857">
    <property type="term" value="F:transmembrane transporter activity"/>
    <property type="evidence" value="ECO:0007669"/>
    <property type="project" value="InterPro"/>
</dbReference>
<dbReference type="STRING" id="28083.Lbir_1844"/>
<feature type="transmembrane region" description="Helical" evidence="7">
    <location>
        <begin position="349"/>
        <end position="375"/>
    </location>
</feature>
<evidence type="ECO:0000256" key="1">
    <source>
        <dbReference type="ARBA" id="ARBA00004651"/>
    </source>
</evidence>
<evidence type="ECO:0000313" key="11">
    <source>
        <dbReference type="Proteomes" id="UP000054735"/>
    </source>
</evidence>
<dbReference type="NCBIfam" id="TIGR00711">
    <property type="entry name" value="efflux_EmrB"/>
    <property type="match status" value="1"/>
</dbReference>
<evidence type="ECO:0000313" key="12">
    <source>
        <dbReference type="Proteomes" id="UP000255066"/>
    </source>
</evidence>
<name>A0A378I6Q9_9GAMM</name>
<dbReference type="Proteomes" id="UP000255066">
    <property type="component" value="Unassembled WGS sequence"/>
</dbReference>
<dbReference type="Gene3D" id="1.20.1720.10">
    <property type="entry name" value="Multidrug resistance protein D"/>
    <property type="match status" value="1"/>
</dbReference>
<comment type="subcellular location">
    <subcellularLocation>
        <location evidence="1">Cell membrane</location>
        <topology evidence="1">Multi-pass membrane protein</topology>
    </subcellularLocation>
</comment>
<sequence>MKKNLILLIVSFALFMEAVDTTVLNTAIPVIAKSLDVNPINLKIALISYLVSLAIFIPISGWIADKFGAKKVFVFAVVLFTASSVWCGFTNTLPELIIARIMQGVGGSLTLPVGRLIIIRTCERHELISKMNVVVMVAAIGMMLGPVLGGVISNHFSWRWIFWVNAPVGIFAFILGLFLLPSMPPKPVAALDKWGFILFGSGLALLTIGLSILSESDAAHFLVVICLPLAISLLALYAWHSYKRSHPIVKIELLRIRTFRVSILGNLFARLGFGGFPFLLPLLLQVGLGYNPQVSGLLLAPTALGVLIVKPLSVYILRCFGYKKLLILNTILVGVALGMFALIDAQTSFFAIALLTFVYGLLISLQYTGMNSLAYANIDAEEMSAATSIVSTTQQLAQSFGVAAAALLIRVSAIFSEEPMLSVRSFHQTFIAMSLLTFASIVIFIQLKKEDGHELIDIPARTATV</sequence>
<feature type="transmembrane region" description="Helical" evidence="7">
    <location>
        <begin position="261"/>
        <end position="284"/>
    </location>
</feature>
<evidence type="ECO:0000256" key="4">
    <source>
        <dbReference type="ARBA" id="ARBA00022692"/>
    </source>
</evidence>
<evidence type="ECO:0000256" key="2">
    <source>
        <dbReference type="ARBA" id="ARBA00022448"/>
    </source>
</evidence>
<dbReference type="OrthoDB" id="9812221at2"/>
<keyword evidence="11" id="KW-1185">Reference proteome</keyword>
<evidence type="ECO:0000259" key="8">
    <source>
        <dbReference type="PROSITE" id="PS50850"/>
    </source>
</evidence>
<feature type="transmembrane region" description="Helical" evidence="7">
    <location>
        <begin position="160"/>
        <end position="182"/>
    </location>
</feature>
<dbReference type="RefSeq" id="WP_058523878.1">
    <property type="nucleotide sequence ID" value="NZ_CAAAHV010000015.1"/>
</dbReference>
<keyword evidence="3" id="KW-1003">Cell membrane</keyword>
<dbReference type="InterPro" id="IPR011701">
    <property type="entry name" value="MFS"/>
</dbReference>
<feature type="domain" description="Major facilitator superfamily (MFS) profile" evidence="8">
    <location>
        <begin position="6"/>
        <end position="452"/>
    </location>
</feature>
<organism evidence="10 12">
    <name type="scientific">Legionella birminghamensis</name>
    <dbReference type="NCBI Taxonomy" id="28083"/>
    <lineage>
        <taxon>Bacteria</taxon>
        <taxon>Pseudomonadati</taxon>
        <taxon>Pseudomonadota</taxon>
        <taxon>Gammaproteobacteria</taxon>
        <taxon>Legionellales</taxon>
        <taxon>Legionellaceae</taxon>
        <taxon>Legionella</taxon>
    </lineage>
</organism>
<dbReference type="InterPro" id="IPR036259">
    <property type="entry name" value="MFS_trans_sf"/>
</dbReference>
<evidence type="ECO:0000256" key="6">
    <source>
        <dbReference type="ARBA" id="ARBA00023136"/>
    </source>
</evidence>
<accession>A0A378I6Q9</accession>
<evidence type="ECO:0000256" key="5">
    <source>
        <dbReference type="ARBA" id="ARBA00022989"/>
    </source>
</evidence>
<feature type="transmembrane region" description="Helical" evidence="7">
    <location>
        <begin position="396"/>
        <end position="415"/>
    </location>
</feature>
<keyword evidence="6 7" id="KW-0472">Membrane</keyword>
<feature type="transmembrane region" description="Helical" evidence="7">
    <location>
        <begin position="325"/>
        <end position="343"/>
    </location>
</feature>
<keyword evidence="4 7" id="KW-0812">Transmembrane</keyword>
<evidence type="ECO:0000313" key="9">
    <source>
        <dbReference type="EMBL" id="KTC70261.1"/>
    </source>
</evidence>
<dbReference type="InterPro" id="IPR020846">
    <property type="entry name" value="MFS_dom"/>
</dbReference>
<dbReference type="Gene3D" id="1.20.1250.20">
    <property type="entry name" value="MFS general substrate transporter like domains"/>
    <property type="match status" value="1"/>
</dbReference>
<evidence type="ECO:0000256" key="3">
    <source>
        <dbReference type="ARBA" id="ARBA00022475"/>
    </source>
</evidence>
<dbReference type="Pfam" id="PF07690">
    <property type="entry name" value="MFS_1"/>
    <property type="match status" value="1"/>
</dbReference>
<dbReference type="PANTHER" id="PTHR42718:SF46">
    <property type="entry name" value="BLR6921 PROTEIN"/>
    <property type="match status" value="1"/>
</dbReference>